<organism evidence="1">
    <name type="scientific">mine drainage metagenome</name>
    <dbReference type="NCBI Taxonomy" id="410659"/>
    <lineage>
        <taxon>unclassified sequences</taxon>
        <taxon>metagenomes</taxon>
        <taxon>ecological metagenomes</taxon>
    </lineage>
</organism>
<accession>T1B0V6</accession>
<comment type="caution">
    <text evidence="1">The sequence shown here is derived from an EMBL/GenBank/DDBJ whole genome shotgun (WGS) entry which is preliminary data.</text>
</comment>
<proteinExistence type="predicted"/>
<reference evidence="1" key="2">
    <citation type="journal article" date="2014" name="ISME J.">
        <title>Microbial stratification in low pH oxic and suboxic macroscopic growths along an acid mine drainage.</title>
        <authorList>
            <person name="Mendez-Garcia C."/>
            <person name="Mesa V."/>
            <person name="Sprenger R.R."/>
            <person name="Richter M."/>
            <person name="Diez M.S."/>
            <person name="Solano J."/>
            <person name="Bargiela R."/>
            <person name="Golyshina O.V."/>
            <person name="Manteca A."/>
            <person name="Ramos J.L."/>
            <person name="Gallego J.R."/>
            <person name="Llorente I."/>
            <person name="Martins Dos Santos V.A."/>
            <person name="Jensen O.N."/>
            <person name="Pelaez A.I."/>
            <person name="Sanchez J."/>
            <person name="Ferrer M."/>
        </authorList>
    </citation>
    <scope>NUCLEOTIDE SEQUENCE</scope>
</reference>
<dbReference type="EMBL" id="AUZX01010712">
    <property type="protein sequence ID" value="EQD46514.1"/>
    <property type="molecule type" value="Genomic_DNA"/>
</dbReference>
<gene>
    <name evidence="1" type="ORF">B1A_14590</name>
</gene>
<reference evidence="1" key="1">
    <citation type="submission" date="2013-08" db="EMBL/GenBank/DDBJ databases">
        <authorList>
            <person name="Mendez C."/>
            <person name="Richter M."/>
            <person name="Ferrer M."/>
            <person name="Sanchez J."/>
        </authorList>
    </citation>
    <scope>NUCLEOTIDE SEQUENCE</scope>
</reference>
<sequence>MEHELAKRLEAAKAEISILAARRLKLHDKEYVVFPTLWSKLNKVFDSLSRAVISFRQIPDFDRMQGSDIEFWLTSSGLSDGEKSYFTRENDKSRAYGRILDFQSLNEARKDYFKFHTYFENNRIFLSPEVKQKFDQLDAFLWDLWVAKKMDFDLRDFIQNTGKDYIREAWDTLNKKVKPLMAEIESLVQARLFPEGRAGRETGSGK</sequence>
<dbReference type="AlphaFoldDB" id="T1B0V6"/>
<evidence type="ECO:0000313" key="1">
    <source>
        <dbReference type="EMBL" id="EQD46514.1"/>
    </source>
</evidence>
<protein>
    <submittedName>
        <fullName evidence="1">Uncharacterized protein</fullName>
    </submittedName>
</protein>
<name>T1B0V6_9ZZZZ</name>